<reference evidence="1" key="1">
    <citation type="submission" date="2020-03" db="EMBL/GenBank/DDBJ databases">
        <title>The deep terrestrial virosphere.</title>
        <authorList>
            <person name="Holmfeldt K."/>
            <person name="Nilsson E."/>
            <person name="Simone D."/>
            <person name="Lopez-Fernandez M."/>
            <person name="Wu X."/>
            <person name="de Brujin I."/>
            <person name="Lundin D."/>
            <person name="Andersson A."/>
            <person name="Bertilsson S."/>
            <person name="Dopson M."/>
        </authorList>
    </citation>
    <scope>NUCLEOTIDE SEQUENCE</scope>
    <source>
        <strain evidence="1">MM415B00633</strain>
    </source>
</reference>
<accession>A0A6M3J074</accession>
<proteinExistence type="predicted"/>
<dbReference type="EMBL" id="MT141495">
    <property type="protein sequence ID" value="QJA63376.1"/>
    <property type="molecule type" value="Genomic_DNA"/>
</dbReference>
<protein>
    <submittedName>
        <fullName evidence="1">Uncharacterized protein</fullName>
    </submittedName>
</protein>
<gene>
    <name evidence="1" type="ORF">MM415B00633_0060</name>
</gene>
<sequence>MKWLSKNLWIYLFERPAYGCSKFTAFFCRLGNHRAGVIWFNPHGLEPDMHCRKMW</sequence>
<evidence type="ECO:0000313" key="1">
    <source>
        <dbReference type="EMBL" id="QJA63376.1"/>
    </source>
</evidence>
<name>A0A6M3J074_9ZZZZ</name>
<dbReference type="AlphaFoldDB" id="A0A6M3J074"/>
<organism evidence="1">
    <name type="scientific">viral metagenome</name>
    <dbReference type="NCBI Taxonomy" id="1070528"/>
    <lineage>
        <taxon>unclassified sequences</taxon>
        <taxon>metagenomes</taxon>
        <taxon>organismal metagenomes</taxon>
    </lineage>
</organism>